<dbReference type="EMBL" id="UIDG01000146">
    <property type="protein sequence ID" value="SUS06012.1"/>
    <property type="molecule type" value="Genomic_DNA"/>
</dbReference>
<proteinExistence type="predicted"/>
<gene>
    <name evidence="2" type="ORF">DF3PB_230014</name>
</gene>
<reference evidence="2" key="1">
    <citation type="submission" date="2018-07" db="EMBL/GenBank/DDBJ databases">
        <authorList>
            <person name="Quirk P.G."/>
            <person name="Krulwich T.A."/>
        </authorList>
    </citation>
    <scope>NUCLEOTIDE SEQUENCE</scope>
</reference>
<name>A0A380TC12_9ZZZZ</name>
<dbReference type="AlphaFoldDB" id="A0A380TC12"/>
<protein>
    <submittedName>
        <fullName evidence="2">Glycosyl transferase, group 1 (Modular protein)</fullName>
    </submittedName>
</protein>
<dbReference type="GO" id="GO:0016740">
    <property type="term" value="F:transferase activity"/>
    <property type="evidence" value="ECO:0007669"/>
    <property type="project" value="UniProtKB-KW"/>
</dbReference>
<dbReference type="Gene3D" id="3.40.50.2000">
    <property type="entry name" value="Glycogen Phosphorylase B"/>
    <property type="match status" value="1"/>
</dbReference>
<evidence type="ECO:0000256" key="1">
    <source>
        <dbReference type="SAM" id="MobiDB-lite"/>
    </source>
</evidence>
<sequence length="678" mass="74352">MLLHGSWPGWVDMSGTDHKSSGAGEGPSSGGASSPESASRDRHALNGAEDDNPQLPPTNGKAAKKPPLDPEAGFVHELRELRARVEALAKAAAVAPDFADLVAELRAFARESSRSLQVIEQDISRLMLDNADLQNRVLEIEASSGRHDDFAPRLGEMLHRDDDLQRQIDELRNKRSGRKKDRAPASQERKRAGGQMPRLRTALARRFLRAYGSLPLGPRIRSKVSGFVRRSSPKLYSAVRRYAGAATLPPPPSIAATVHPEPIWLADIVDNPEYRIGYWRLVADVQAHVATHGPCSHAIVLPFFATGGAEATAGCFLQTIVGDNGGSAVLIAADLTLPAAARFPTPDRVLEIDVTTYFPHADYHAREALLFGALRVVAPEVIHIINSEVGWRLLIKVPTRMRALSRVFGSIFAFQFDWSSGERGRKIGYAETFLRDAMPHLDGLLSDNQRFINDAVAEYGLDRDRHRMHTVYNPVRIISQGERAAGRTRIARLCRSVRSAARLQVLWAGRLDMEKRPDLLLEIARLAPDMDFHVYGSKIVDGGLDSALASATNVTLYGPFKSPVEIVDQRTHHAFIFTSRWEGMPNVVLEFGFLGLPVVAATVGGVAELIDDSTGYPVSELPSARDYVDALAAIRRNPDAAAARATALMKRITQRHSADVFAASVARIPGYLPRRRLP</sequence>
<dbReference type="PANTHER" id="PTHR12526:SF637">
    <property type="entry name" value="GLYCOSYLTRANSFERASE EPSF-RELATED"/>
    <property type="match status" value="1"/>
</dbReference>
<dbReference type="SUPFAM" id="SSF53756">
    <property type="entry name" value="UDP-Glycosyltransferase/glycogen phosphorylase"/>
    <property type="match status" value="1"/>
</dbReference>
<dbReference type="Pfam" id="PF13692">
    <property type="entry name" value="Glyco_trans_1_4"/>
    <property type="match status" value="1"/>
</dbReference>
<dbReference type="PANTHER" id="PTHR12526">
    <property type="entry name" value="GLYCOSYLTRANSFERASE"/>
    <property type="match status" value="1"/>
</dbReference>
<feature type="region of interest" description="Disordered" evidence="1">
    <location>
        <begin position="170"/>
        <end position="196"/>
    </location>
</feature>
<evidence type="ECO:0000313" key="2">
    <source>
        <dbReference type="EMBL" id="SUS06012.1"/>
    </source>
</evidence>
<organism evidence="2">
    <name type="scientific">metagenome</name>
    <dbReference type="NCBI Taxonomy" id="256318"/>
    <lineage>
        <taxon>unclassified sequences</taxon>
        <taxon>metagenomes</taxon>
    </lineage>
</organism>
<accession>A0A380TC12</accession>
<dbReference type="CDD" id="cd03801">
    <property type="entry name" value="GT4_PimA-like"/>
    <property type="match status" value="1"/>
</dbReference>
<keyword evidence="2" id="KW-0808">Transferase</keyword>
<feature type="region of interest" description="Disordered" evidence="1">
    <location>
        <begin position="1"/>
        <end position="70"/>
    </location>
</feature>